<keyword evidence="1" id="KW-1133">Transmembrane helix</keyword>
<dbReference type="Proteomes" id="UP000276834">
    <property type="component" value="Unassembled WGS sequence"/>
</dbReference>
<name>A0A3L8Q845_CHLGU</name>
<gene>
    <name evidence="2" type="ORF">DV515_00018302</name>
</gene>
<organism evidence="2 3">
    <name type="scientific">Chloebia gouldiae</name>
    <name type="common">Gouldian finch</name>
    <name type="synonym">Erythrura gouldiae</name>
    <dbReference type="NCBI Taxonomy" id="44316"/>
    <lineage>
        <taxon>Eukaryota</taxon>
        <taxon>Metazoa</taxon>
        <taxon>Chordata</taxon>
        <taxon>Craniata</taxon>
        <taxon>Vertebrata</taxon>
        <taxon>Euteleostomi</taxon>
        <taxon>Archelosauria</taxon>
        <taxon>Archosauria</taxon>
        <taxon>Dinosauria</taxon>
        <taxon>Saurischia</taxon>
        <taxon>Theropoda</taxon>
        <taxon>Coelurosauria</taxon>
        <taxon>Aves</taxon>
        <taxon>Neognathae</taxon>
        <taxon>Neoaves</taxon>
        <taxon>Telluraves</taxon>
        <taxon>Australaves</taxon>
        <taxon>Passeriformes</taxon>
        <taxon>Passeroidea</taxon>
        <taxon>Passeridae</taxon>
        <taxon>Chloebia</taxon>
    </lineage>
</organism>
<reference evidence="2 3" key="1">
    <citation type="journal article" date="2018" name="Proc. R. Soc. B">
        <title>A non-coding region near Follistatin controls head colour polymorphism in the Gouldian finch.</title>
        <authorList>
            <person name="Toomey M.B."/>
            <person name="Marques C.I."/>
            <person name="Andrade P."/>
            <person name="Araujo P.M."/>
            <person name="Sabatino S."/>
            <person name="Gazda M.A."/>
            <person name="Afonso S."/>
            <person name="Lopes R.J."/>
            <person name="Corbo J.C."/>
            <person name="Carneiro M."/>
        </authorList>
    </citation>
    <scope>NUCLEOTIDE SEQUENCE [LARGE SCALE GENOMIC DNA]</scope>
    <source>
        <strain evidence="2">Red01</strain>
        <tissue evidence="2">Muscle</tissue>
    </source>
</reference>
<dbReference type="AlphaFoldDB" id="A0A3L8Q845"/>
<accession>A0A3L8Q845</accession>
<dbReference type="EMBL" id="QUSF01002879">
    <property type="protein sequence ID" value="RLV63408.1"/>
    <property type="molecule type" value="Genomic_DNA"/>
</dbReference>
<keyword evidence="1" id="KW-0812">Transmembrane</keyword>
<proteinExistence type="predicted"/>
<evidence type="ECO:0000313" key="3">
    <source>
        <dbReference type="Proteomes" id="UP000276834"/>
    </source>
</evidence>
<keyword evidence="1" id="KW-0472">Membrane</keyword>
<feature type="transmembrane region" description="Helical" evidence="1">
    <location>
        <begin position="12"/>
        <end position="30"/>
    </location>
</feature>
<protein>
    <submittedName>
        <fullName evidence="2">Uncharacterized protein</fullName>
    </submittedName>
</protein>
<comment type="caution">
    <text evidence="2">The sequence shown here is derived from an EMBL/GenBank/DDBJ whole genome shotgun (WGS) entry which is preliminary data.</text>
</comment>
<sequence length="203" mass="23288">MVVMEHCFLLQELWLMMLMLLLMMELSFLLQEPWLMMLMLLMMELSFLPQEPWLMMMMLMVMELSFLPQEPWLMMMMLMMMELSFLPQEPWFWLAAEQGSSCSWDTKLGLSCARRDLSELPTLEEGLLPSAEASGAAAPASPLVQLELRSKQKALWCAKSCEKPLLCSFICCSPEMGCRLYVCSEFPDMGGESVLDFMSGGEE</sequence>
<evidence type="ECO:0000313" key="2">
    <source>
        <dbReference type="EMBL" id="RLV63408.1"/>
    </source>
</evidence>
<evidence type="ECO:0000256" key="1">
    <source>
        <dbReference type="SAM" id="Phobius"/>
    </source>
</evidence>
<keyword evidence="3" id="KW-1185">Reference proteome</keyword>